<evidence type="ECO:0000313" key="9">
    <source>
        <dbReference type="Proteomes" id="UP000824120"/>
    </source>
</evidence>
<accession>A0A9J5YKR8</accession>
<feature type="region of interest" description="Disordered" evidence="6">
    <location>
        <begin position="218"/>
        <end position="257"/>
    </location>
</feature>
<evidence type="ECO:0000256" key="1">
    <source>
        <dbReference type="ARBA" id="ARBA00022527"/>
    </source>
</evidence>
<feature type="non-terminal residue" evidence="8">
    <location>
        <position position="257"/>
    </location>
</feature>
<evidence type="ECO:0000256" key="3">
    <source>
        <dbReference type="ARBA" id="ARBA00022741"/>
    </source>
</evidence>
<gene>
    <name evidence="8" type="ORF">H5410_032340</name>
</gene>
<feature type="compositionally biased region" description="Basic and acidic residues" evidence="6">
    <location>
        <begin position="222"/>
        <end position="242"/>
    </location>
</feature>
<comment type="caution">
    <text evidence="8">The sequence shown here is derived from an EMBL/GenBank/DDBJ whole genome shotgun (WGS) entry which is preliminary data.</text>
</comment>
<evidence type="ECO:0000259" key="7">
    <source>
        <dbReference type="PROSITE" id="PS50011"/>
    </source>
</evidence>
<protein>
    <recommendedName>
        <fullName evidence="7">Protein kinase domain-containing protein</fullName>
    </recommendedName>
</protein>
<keyword evidence="5" id="KW-0067">ATP-binding</keyword>
<dbReference type="InterPro" id="IPR011009">
    <property type="entry name" value="Kinase-like_dom_sf"/>
</dbReference>
<evidence type="ECO:0000256" key="5">
    <source>
        <dbReference type="ARBA" id="ARBA00022840"/>
    </source>
</evidence>
<organism evidence="8 9">
    <name type="scientific">Solanum commersonii</name>
    <name type="common">Commerson's wild potato</name>
    <name type="synonym">Commerson's nightshade</name>
    <dbReference type="NCBI Taxonomy" id="4109"/>
    <lineage>
        <taxon>Eukaryota</taxon>
        <taxon>Viridiplantae</taxon>
        <taxon>Streptophyta</taxon>
        <taxon>Embryophyta</taxon>
        <taxon>Tracheophyta</taxon>
        <taxon>Spermatophyta</taxon>
        <taxon>Magnoliopsida</taxon>
        <taxon>eudicotyledons</taxon>
        <taxon>Gunneridae</taxon>
        <taxon>Pentapetalae</taxon>
        <taxon>asterids</taxon>
        <taxon>lamiids</taxon>
        <taxon>Solanales</taxon>
        <taxon>Solanaceae</taxon>
        <taxon>Solanoideae</taxon>
        <taxon>Solaneae</taxon>
        <taxon>Solanum</taxon>
    </lineage>
</organism>
<evidence type="ECO:0000256" key="2">
    <source>
        <dbReference type="ARBA" id="ARBA00022679"/>
    </source>
</evidence>
<dbReference type="InterPro" id="IPR000719">
    <property type="entry name" value="Prot_kinase_dom"/>
</dbReference>
<evidence type="ECO:0000256" key="6">
    <source>
        <dbReference type="SAM" id="MobiDB-lite"/>
    </source>
</evidence>
<keyword evidence="9" id="KW-1185">Reference proteome</keyword>
<reference evidence="8 9" key="1">
    <citation type="submission" date="2020-09" db="EMBL/GenBank/DDBJ databases">
        <title>De no assembly of potato wild relative species, Solanum commersonii.</title>
        <authorList>
            <person name="Cho K."/>
        </authorList>
    </citation>
    <scope>NUCLEOTIDE SEQUENCE [LARGE SCALE GENOMIC DNA]</scope>
    <source>
        <strain evidence="8">LZ3.2</strain>
        <tissue evidence="8">Leaf</tissue>
    </source>
</reference>
<dbReference type="GO" id="GO:0004674">
    <property type="term" value="F:protein serine/threonine kinase activity"/>
    <property type="evidence" value="ECO:0007669"/>
    <property type="project" value="UniProtKB-KW"/>
</dbReference>
<dbReference type="SUPFAM" id="SSF56112">
    <property type="entry name" value="Protein kinase-like (PK-like)"/>
    <property type="match status" value="1"/>
</dbReference>
<dbReference type="Pfam" id="PF00069">
    <property type="entry name" value="Pkinase"/>
    <property type="match status" value="1"/>
</dbReference>
<name>A0A9J5YKR8_SOLCO</name>
<dbReference type="PANTHER" id="PTHR11584">
    <property type="entry name" value="SERINE/THREONINE PROTEIN KINASE"/>
    <property type="match status" value="1"/>
</dbReference>
<keyword evidence="3" id="KW-0547">Nucleotide-binding</keyword>
<feature type="domain" description="Protein kinase" evidence="7">
    <location>
        <begin position="1"/>
        <end position="257"/>
    </location>
</feature>
<proteinExistence type="predicted"/>
<dbReference type="Proteomes" id="UP000824120">
    <property type="component" value="Chromosome 6"/>
</dbReference>
<dbReference type="PROSITE" id="PS50011">
    <property type="entry name" value="PROTEIN_KINASE_DOM"/>
    <property type="match status" value="1"/>
</dbReference>
<dbReference type="Gene3D" id="1.10.510.10">
    <property type="entry name" value="Transferase(Phosphotransferase) domain 1"/>
    <property type="match status" value="1"/>
</dbReference>
<keyword evidence="2" id="KW-0808">Transferase</keyword>
<keyword evidence="4" id="KW-0418">Kinase</keyword>
<evidence type="ECO:0000256" key="4">
    <source>
        <dbReference type="ARBA" id="ARBA00022777"/>
    </source>
</evidence>
<dbReference type="AlphaFoldDB" id="A0A9J5YKR8"/>
<sequence length="257" mass="29051">CRELENESPLEAKNGSEIKYGLCQRLEYVLFRQLQDTVLLEGFIWGMNVDSRELLTRMVGGLDYLHENGIMHRDIKGVNIPVYIKGCIKLSLNLVYERRLLNWLAIMTVTKSMKGTPYWMAPEAILQTGHSLSIEVVARDDSRLVVVVNDVIGGYYMAMIVDGDDYKWWLVVMTVDCGTHSKKATTSLEKLTKEANKAEQTTKALDFVPSEIVVPLSNEQLVGEKETHESSGEQSGKEEKNGESATEQLCEEEDKDR</sequence>
<dbReference type="PANTHER" id="PTHR11584:SF369">
    <property type="entry name" value="MITOGEN-ACTIVATED PROTEIN KINASE KINASE KINASE 19-RELATED"/>
    <property type="match status" value="1"/>
</dbReference>
<dbReference type="GO" id="GO:0005524">
    <property type="term" value="F:ATP binding"/>
    <property type="evidence" value="ECO:0007669"/>
    <property type="project" value="UniProtKB-KW"/>
</dbReference>
<evidence type="ECO:0000313" key="8">
    <source>
        <dbReference type="EMBL" id="KAG5600970.1"/>
    </source>
</evidence>
<dbReference type="OrthoDB" id="1751224at2759"/>
<keyword evidence="1" id="KW-0723">Serine/threonine-protein kinase</keyword>
<dbReference type="EMBL" id="JACXVP010000006">
    <property type="protein sequence ID" value="KAG5600970.1"/>
    <property type="molecule type" value="Genomic_DNA"/>
</dbReference>